<dbReference type="GO" id="GO:0005829">
    <property type="term" value="C:cytosol"/>
    <property type="evidence" value="ECO:0007669"/>
    <property type="project" value="TreeGrafter"/>
</dbReference>
<reference evidence="5" key="1">
    <citation type="journal article" date="2018" name="Genome Biol.">
        <title>SKESA: strategic k-mer extension for scrupulous assemblies.</title>
        <authorList>
            <person name="Souvorov A."/>
            <person name="Agarwala R."/>
            <person name="Lipman D.J."/>
        </authorList>
    </citation>
    <scope>NUCLEOTIDE SEQUENCE</scope>
    <source>
        <strain evidence="5">M138</strain>
    </source>
</reference>
<keyword evidence="3" id="KW-0804">Transcription</keyword>
<dbReference type="InterPro" id="IPR009057">
    <property type="entry name" value="Homeodomain-like_sf"/>
</dbReference>
<evidence type="ECO:0000259" key="4">
    <source>
        <dbReference type="PROSITE" id="PS01124"/>
    </source>
</evidence>
<gene>
    <name evidence="5" type="ORF">G0D12_25960</name>
</gene>
<reference evidence="5" key="2">
    <citation type="submission" date="2018-07" db="EMBL/GenBank/DDBJ databases">
        <authorList>
            <consortium name="NCBI Pathogen Detection Project"/>
        </authorList>
    </citation>
    <scope>NUCLEOTIDE SEQUENCE</scope>
    <source>
        <strain evidence="5">M138</strain>
    </source>
</reference>
<dbReference type="InterPro" id="IPR018060">
    <property type="entry name" value="HTH_AraC"/>
</dbReference>
<dbReference type="PANTHER" id="PTHR47894">
    <property type="entry name" value="HTH-TYPE TRANSCRIPTIONAL REGULATOR GADX"/>
    <property type="match status" value="1"/>
</dbReference>
<evidence type="ECO:0000256" key="3">
    <source>
        <dbReference type="ARBA" id="ARBA00023163"/>
    </source>
</evidence>
<dbReference type="Gene3D" id="1.10.10.60">
    <property type="entry name" value="Homeodomain-like"/>
    <property type="match status" value="1"/>
</dbReference>
<comment type="caution">
    <text evidence="5">The sequence shown here is derived from an EMBL/GenBank/DDBJ whole genome shotgun (WGS) entry which is preliminary data.</text>
</comment>
<dbReference type="PROSITE" id="PS00041">
    <property type="entry name" value="HTH_ARAC_FAMILY_1"/>
    <property type="match status" value="1"/>
</dbReference>
<dbReference type="Pfam" id="PF12833">
    <property type="entry name" value="HTH_18"/>
    <property type="match status" value="1"/>
</dbReference>
<dbReference type="AlphaFoldDB" id="A0A702BAI7"/>
<feature type="domain" description="HTH araC/xylS-type" evidence="4">
    <location>
        <begin position="172"/>
        <end position="269"/>
    </location>
</feature>
<dbReference type="GO" id="GO:0003700">
    <property type="term" value="F:DNA-binding transcription factor activity"/>
    <property type="evidence" value="ECO:0007669"/>
    <property type="project" value="InterPro"/>
</dbReference>
<proteinExistence type="predicted"/>
<dbReference type="GO" id="GO:0000976">
    <property type="term" value="F:transcription cis-regulatory region binding"/>
    <property type="evidence" value="ECO:0007669"/>
    <property type="project" value="TreeGrafter"/>
</dbReference>
<dbReference type="InterPro" id="IPR018062">
    <property type="entry name" value="HTH_AraC-typ_CS"/>
</dbReference>
<keyword evidence="1" id="KW-0805">Transcription regulation</keyword>
<accession>A0A702BAI7</accession>
<dbReference type="SUPFAM" id="SSF46689">
    <property type="entry name" value="Homeodomain-like"/>
    <property type="match status" value="1"/>
</dbReference>
<evidence type="ECO:0000313" key="5">
    <source>
        <dbReference type="EMBL" id="HAC6679041.1"/>
    </source>
</evidence>
<dbReference type="SMART" id="SM00342">
    <property type="entry name" value="HTH_ARAC"/>
    <property type="match status" value="1"/>
</dbReference>
<evidence type="ECO:0000256" key="2">
    <source>
        <dbReference type="ARBA" id="ARBA00023125"/>
    </source>
</evidence>
<evidence type="ECO:0000256" key="1">
    <source>
        <dbReference type="ARBA" id="ARBA00023015"/>
    </source>
</evidence>
<dbReference type="EMBL" id="DAAMHJ010000061">
    <property type="protein sequence ID" value="HAC6679041.1"/>
    <property type="molecule type" value="Genomic_DNA"/>
</dbReference>
<organism evidence="5">
    <name type="scientific">Salmonella enterica subsp. enterica serovar Eastbourne</name>
    <dbReference type="NCBI Taxonomy" id="486993"/>
    <lineage>
        <taxon>Bacteria</taxon>
        <taxon>Pseudomonadati</taxon>
        <taxon>Pseudomonadota</taxon>
        <taxon>Gammaproteobacteria</taxon>
        <taxon>Enterobacterales</taxon>
        <taxon>Enterobacteriaceae</taxon>
        <taxon>Salmonella</taxon>
    </lineage>
</organism>
<name>A0A702BAI7_SALET</name>
<protein>
    <submittedName>
        <fullName evidence="5">Helix-turn-helix domain-containing protein</fullName>
    </submittedName>
</protein>
<sequence length="274" mass="31371">MSFFRKKNEPKSTKQSTSFFLHNSVLLKITGGNADISIDNNLRTDIKIDAGMILYIEKGTSISFRHLKSNPNDCVKVIELDEYLLRKLLPVIFHLSHSELTDSPVNVKKYFITKSRRYIAHIFDEFSGVKINKSDTLYKEMSNSIYYILSFFTCLPGFLSSIERSMKNSYSEKIYKMMISDISKKWTLKICAQTLHTSVSTLKRKLDAEGRSFRKIYLDARMSVSLNLLRTTSKNISTIAAESGFTSCSNFSTTFVKYYGVTPKKVSKKLIMPV</sequence>
<keyword evidence="2" id="KW-0238">DNA-binding</keyword>
<dbReference type="PANTHER" id="PTHR47894:SF4">
    <property type="entry name" value="HTH-TYPE TRANSCRIPTIONAL REGULATOR GADX"/>
    <property type="match status" value="1"/>
</dbReference>
<dbReference type="PROSITE" id="PS01124">
    <property type="entry name" value="HTH_ARAC_FAMILY_2"/>
    <property type="match status" value="1"/>
</dbReference>